<accession>B3Y5I0</accession>
<dbReference type="EMBL" id="AB444211">
    <property type="protein sequence ID" value="BAG55337.1"/>
    <property type="molecule type" value="mRNA"/>
</dbReference>
<proteinExistence type="evidence at transcript level"/>
<sequence length="38" mass="4410">HLESCIYHTQQQHITSHIKIPPLCMSPRLSRNSLLCSH</sequence>
<feature type="non-terminal residue" evidence="1">
    <location>
        <position position="1"/>
    </location>
</feature>
<reference evidence="1" key="1">
    <citation type="submission" date="2008-07" db="EMBL/GenBank/DDBJ databases">
        <title>Characterization of the lipid accumulation in a new microalgal species, Pseudochoricystis ellipsoidea (Trebouxiophyceae).</title>
        <authorList>
            <person name="Satoh A."/>
            <person name="Kato M."/>
            <person name="Yamato K.T."/>
            <person name="Ikegami Y."/>
            <person name="Sekiguchi H."/>
            <person name="Kurano N."/>
            <person name="Miyachi S."/>
        </authorList>
    </citation>
    <scope>NUCLEOTIDE SEQUENCE</scope>
    <source>
        <strain evidence="1">MBIC11204</strain>
    </source>
</reference>
<organism evidence="1">
    <name type="scientific">Pseudochoricystis ellipsoidea</name>
    <name type="common">nom. nud.</name>
    <dbReference type="NCBI Taxonomy" id="546385"/>
    <lineage>
        <taxon>Eukaryota</taxon>
        <taxon>Viridiplantae</taxon>
        <taxon>Chlorophyta</taxon>
        <taxon>core chlorophytes</taxon>
        <taxon>Trebouxiophyceae</taxon>
    </lineage>
</organism>
<reference evidence="1" key="2">
    <citation type="submission" date="2008-07" db="EMBL/GenBank/DDBJ databases">
        <title>Nitrogen-starvation-inducible cDNA clones isolated by using cDNA subtraction in a novel microalga accumulating lipids and hydrocarbons.</title>
        <authorList>
            <person name="Satoh A."/>
        </authorList>
    </citation>
    <scope>NUCLEOTIDE SEQUENCE</scope>
    <source>
        <strain evidence="1">MBIC11204</strain>
    </source>
</reference>
<evidence type="ECO:0000313" key="1">
    <source>
        <dbReference type="EMBL" id="BAG55337.1"/>
    </source>
</evidence>
<name>B3Y5I0_9CHLO</name>
<feature type="non-terminal residue" evidence="1">
    <location>
        <position position="38"/>
    </location>
</feature>
<dbReference type="AlphaFoldDB" id="B3Y5I0"/>
<protein>
    <submittedName>
        <fullName evidence="1">Uncharacterized protein</fullName>
    </submittedName>
</protein>